<accession>A0A6C0C077</accession>
<reference evidence="2" key="1">
    <citation type="journal article" date="2020" name="Nature">
        <title>Giant virus diversity and host interactions through global metagenomics.</title>
        <authorList>
            <person name="Schulz F."/>
            <person name="Roux S."/>
            <person name="Paez-Espino D."/>
            <person name="Jungbluth S."/>
            <person name="Walsh D.A."/>
            <person name="Denef V.J."/>
            <person name="McMahon K.D."/>
            <person name="Konstantinidis K.T."/>
            <person name="Eloe-Fadrosh E.A."/>
            <person name="Kyrpides N.C."/>
            <person name="Woyke T."/>
        </authorList>
    </citation>
    <scope>NUCLEOTIDE SEQUENCE</scope>
    <source>
        <strain evidence="2">GVMAG-M-3300020182-33</strain>
    </source>
</reference>
<evidence type="ECO:0000313" key="2">
    <source>
        <dbReference type="EMBL" id="QHS97742.1"/>
    </source>
</evidence>
<feature type="region of interest" description="Disordered" evidence="1">
    <location>
        <begin position="301"/>
        <end position="343"/>
    </location>
</feature>
<organism evidence="2">
    <name type="scientific">viral metagenome</name>
    <dbReference type="NCBI Taxonomy" id="1070528"/>
    <lineage>
        <taxon>unclassified sequences</taxon>
        <taxon>metagenomes</taxon>
        <taxon>organismal metagenomes</taxon>
    </lineage>
</organism>
<sequence>MDEKMFLGYHHRDCKEEWNTDHNLDVVCDILDLYMLFKRRTLLAIASVGIDFMCVSLLFKCCVDMQYLYDGEAYEIIEHLPHTIRVKDIFKDLYELCSKMMTAAKRKCPKDEDSCILFECFDIGHDNTYSRWAFGLFELLSSTSRGDGYGAKSMGSKIFAHTWQQFTDENGSEVQPNIPLYDLCNCVSRSLFTATTVDMFLDMNIPFSSECGTESTVRKRKELGLDKYAHVQAWHSNKPEDFTTYDHDMAYYLLIPLETRIDMLTTLFEAPEFESCREMYIRNMRLLQHRIRTIIQSYGERTSRGEIPPQVQRPRHSKQAATKARLTRMQQRSQRFHLKPQKM</sequence>
<name>A0A6C0C077_9ZZZZ</name>
<evidence type="ECO:0000256" key="1">
    <source>
        <dbReference type="SAM" id="MobiDB-lite"/>
    </source>
</evidence>
<dbReference type="AlphaFoldDB" id="A0A6C0C077"/>
<proteinExistence type="predicted"/>
<feature type="compositionally biased region" description="Basic residues" evidence="1">
    <location>
        <begin position="334"/>
        <end position="343"/>
    </location>
</feature>
<protein>
    <submittedName>
        <fullName evidence="2">Uncharacterized protein</fullName>
    </submittedName>
</protein>
<dbReference type="EMBL" id="MN739303">
    <property type="protein sequence ID" value="QHS97742.1"/>
    <property type="molecule type" value="Genomic_DNA"/>
</dbReference>